<dbReference type="RefSeq" id="WP_011452660.1">
    <property type="nucleotide sequence ID" value="NC_007799.1"/>
</dbReference>
<dbReference type="InterPro" id="IPR027417">
    <property type="entry name" value="P-loop_NTPase"/>
</dbReference>
<evidence type="ECO:0000256" key="1">
    <source>
        <dbReference type="ARBA" id="ARBA00006354"/>
    </source>
</evidence>
<dbReference type="SUPFAM" id="SSF54211">
    <property type="entry name" value="Ribosomal protein S5 domain 2-like"/>
    <property type="match status" value="1"/>
</dbReference>
<gene>
    <name evidence="5" type="ordered locus">ECH_0532</name>
</gene>
<dbReference type="Pfam" id="PF01078">
    <property type="entry name" value="Mg_chelatase"/>
    <property type="match status" value="1"/>
</dbReference>
<dbReference type="PANTHER" id="PTHR32039:SF7">
    <property type="entry name" value="COMPETENCE PROTEIN COMM"/>
    <property type="match status" value="1"/>
</dbReference>
<dbReference type="FunFam" id="3.30.230.10:FF:000048">
    <property type="entry name" value="AAA family ATPase"/>
    <property type="match status" value="1"/>
</dbReference>
<dbReference type="InterPro" id="IPR004482">
    <property type="entry name" value="Mg_chelat-rel"/>
</dbReference>
<dbReference type="SUPFAM" id="SSF52540">
    <property type="entry name" value="P-loop containing nucleoside triphosphate hydrolases"/>
    <property type="match status" value="1"/>
</dbReference>
<accession>Q2GGT7</accession>
<dbReference type="GO" id="GO:0005524">
    <property type="term" value="F:ATP binding"/>
    <property type="evidence" value="ECO:0007669"/>
    <property type="project" value="UniProtKB-KW"/>
</dbReference>
<dbReference type="Pfam" id="PF13335">
    <property type="entry name" value="Mg_chelatase_C"/>
    <property type="match status" value="1"/>
</dbReference>
<dbReference type="GO" id="GO:0003677">
    <property type="term" value="F:DNA binding"/>
    <property type="evidence" value="ECO:0007669"/>
    <property type="project" value="InterPro"/>
</dbReference>
<dbReference type="InterPro" id="IPR000523">
    <property type="entry name" value="Mg_chelatse_chII-like_cat_dom"/>
</dbReference>
<feature type="domain" description="AAA+ ATPase" evidence="4">
    <location>
        <begin position="208"/>
        <end position="389"/>
    </location>
</feature>
<protein>
    <submittedName>
        <fullName evidence="5">Magnesium chelatase, subunit D/I family, ComM subfamily</fullName>
    </submittedName>
</protein>
<evidence type="ECO:0000259" key="4">
    <source>
        <dbReference type="SMART" id="SM00382"/>
    </source>
</evidence>
<dbReference type="Proteomes" id="UP000008320">
    <property type="component" value="Chromosome"/>
</dbReference>
<dbReference type="InterPro" id="IPR045006">
    <property type="entry name" value="CHLI-like"/>
</dbReference>
<dbReference type="SMART" id="SM00382">
    <property type="entry name" value="AAA"/>
    <property type="match status" value="1"/>
</dbReference>
<dbReference type="Gene3D" id="3.30.230.10">
    <property type="match status" value="1"/>
</dbReference>
<sequence>MMARIKSIGFYGIHTINVDVQIHVAKGIPAFNIVGLPDKAVAESRERIRAALNSINISLPTQRITVNLSPADLFKEGSHYDLPIAIGLLMIIGIIPKINDLPYIILGELSLDGSITSVSGILPAAISAYKQKTGIICPYNNGAEASFIKDIAILSPKHLISLINYFNNNEPIPVSNDKLSIENPEYLDMKDIKGQLIAKRALEIAAAGGHNILMVGPPGTGKSMLAKRLPGILPDLTYEEIIEINSITSIIKKSNKSISTIRPFRDPHSSLSIAAMVGGGKNIKPGEITLAHQGILFLDELPEFSRSVLDSLRQPLENKEILISRVNTHIKYPANFQLIAAMNPCRCGYFGDLSKSCSKTPKCAIEYQSKISGPLNDRIDIHIEVPYINMLSYDNHKKVESSKTIKERIILAKKFQKNRYGKFFNDMIVSEDIITKFLTPDKSGIQLLKHVLKKQNISARQYTKILKVARTIADLSLQELISYDHIAESLSYTQQKHIKI</sequence>
<comment type="similarity">
    <text evidence="1">Belongs to the Mg-chelatase subunits D/I family. ComM subfamily.</text>
</comment>
<dbReference type="PANTHER" id="PTHR32039">
    <property type="entry name" value="MAGNESIUM-CHELATASE SUBUNIT CHLI"/>
    <property type="match status" value="1"/>
</dbReference>
<dbReference type="InterPro" id="IPR025158">
    <property type="entry name" value="Mg_chelat-rel_C"/>
</dbReference>
<dbReference type="InterPro" id="IPR014721">
    <property type="entry name" value="Ribsml_uS5_D2-typ_fold_subgr"/>
</dbReference>
<dbReference type="HOGENOM" id="CLU_026145_1_1_5"/>
<dbReference type="OrthoDB" id="9813147at2"/>
<evidence type="ECO:0000256" key="2">
    <source>
        <dbReference type="ARBA" id="ARBA00022741"/>
    </source>
</evidence>
<dbReference type="Gene3D" id="3.40.50.300">
    <property type="entry name" value="P-loop containing nucleotide triphosphate hydrolases"/>
    <property type="match status" value="1"/>
</dbReference>
<evidence type="ECO:0000313" key="5">
    <source>
        <dbReference type="EMBL" id="ABD45508.1"/>
    </source>
</evidence>
<dbReference type="Pfam" id="PF13541">
    <property type="entry name" value="ChlI"/>
    <property type="match status" value="1"/>
</dbReference>
<name>Q2GGT7_EHRCR</name>
<keyword evidence="6" id="KW-1185">Reference proteome</keyword>
<dbReference type="STRING" id="205920.ECH_0532"/>
<reference evidence="5 6" key="1">
    <citation type="journal article" date="2006" name="PLoS Genet.">
        <title>Comparative genomics of emerging human ehrlichiosis agents.</title>
        <authorList>
            <person name="Dunning Hotopp J.C."/>
            <person name="Lin M."/>
            <person name="Madupu R."/>
            <person name="Crabtree J."/>
            <person name="Angiuoli S.V."/>
            <person name="Eisen J.A."/>
            <person name="Seshadri R."/>
            <person name="Ren Q."/>
            <person name="Wu M."/>
            <person name="Utterback T.R."/>
            <person name="Smith S."/>
            <person name="Lewis M."/>
            <person name="Khouri H."/>
            <person name="Zhang C."/>
            <person name="Niu H."/>
            <person name="Lin Q."/>
            <person name="Ohashi N."/>
            <person name="Zhi N."/>
            <person name="Nelson W."/>
            <person name="Brinkac L.M."/>
            <person name="Dodson R.J."/>
            <person name="Rosovitz M.J."/>
            <person name="Sundaram J."/>
            <person name="Daugherty S.C."/>
            <person name="Davidsen T."/>
            <person name="Durkin A.S."/>
            <person name="Gwinn M."/>
            <person name="Haft D.H."/>
            <person name="Selengut J.D."/>
            <person name="Sullivan S.A."/>
            <person name="Zafar N."/>
            <person name="Zhou L."/>
            <person name="Benahmed F."/>
            <person name="Forberger H."/>
            <person name="Halpin R."/>
            <person name="Mulligan S."/>
            <person name="Robinson J."/>
            <person name="White O."/>
            <person name="Rikihisa Y."/>
            <person name="Tettelin H."/>
        </authorList>
    </citation>
    <scope>NUCLEOTIDE SEQUENCE [LARGE SCALE GENOMIC DNA]</scope>
    <source>
        <strain evidence="6">ATCC CRL-10679 / Arkansas</strain>
    </source>
</reference>
<keyword evidence="3" id="KW-0067">ATP-binding</keyword>
<dbReference type="AlphaFoldDB" id="Q2GGT7"/>
<keyword evidence="2" id="KW-0547">Nucleotide-binding</keyword>
<evidence type="ECO:0000313" key="6">
    <source>
        <dbReference type="Proteomes" id="UP000008320"/>
    </source>
</evidence>
<dbReference type="PRINTS" id="PR01657">
    <property type="entry name" value="MCMFAMILY"/>
</dbReference>
<dbReference type="NCBIfam" id="TIGR00368">
    <property type="entry name" value="YifB family Mg chelatase-like AAA ATPase"/>
    <property type="match status" value="1"/>
</dbReference>
<dbReference type="eggNOG" id="COG0606">
    <property type="taxonomic scope" value="Bacteria"/>
</dbReference>
<dbReference type="InterPro" id="IPR003593">
    <property type="entry name" value="AAA+_ATPase"/>
</dbReference>
<organism evidence="5 6">
    <name type="scientific">Ehrlichia chaffeensis (strain ATCC CRL-10679 / Arkansas)</name>
    <dbReference type="NCBI Taxonomy" id="205920"/>
    <lineage>
        <taxon>Bacteria</taxon>
        <taxon>Pseudomonadati</taxon>
        <taxon>Pseudomonadota</taxon>
        <taxon>Alphaproteobacteria</taxon>
        <taxon>Rickettsiales</taxon>
        <taxon>Anaplasmataceae</taxon>
        <taxon>Ehrlichia</taxon>
    </lineage>
</organism>
<dbReference type="KEGG" id="ech:ECH_0532"/>
<dbReference type="EMBL" id="CP000236">
    <property type="protein sequence ID" value="ABD45508.1"/>
    <property type="molecule type" value="Genomic_DNA"/>
</dbReference>
<evidence type="ECO:0000256" key="3">
    <source>
        <dbReference type="ARBA" id="ARBA00022840"/>
    </source>
</evidence>
<dbReference type="InterPro" id="IPR001208">
    <property type="entry name" value="MCM_dom"/>
</dbReference>
<proteinExistence type="inferred from homology"/>
<dbReference type="InterPro" id="IPR020568">
    <property type="entry name" value="Ribosomal_Su5_D2-typ_SF"/>
</dbReference>